<protein>
    <submittedName>
        <fullName evidence="2">Uncharacterized protein</fullName>
    </submittedName>
</protein>
<dbReference type="AlphaFoldDB" id="A0A6J4KZA3"/>
<reference evidence="2" key="1">
    <citation type="submission" date="2020-02" db="EMBL/GenBank/DDBJ databases">
        <authorList>
            <person name="Meier V. D."/>
        </authorList>
    </citation>
    <scope>NUCLEOTIDE SEQUENCE</scope>
    <source>
        <strain evidence="2">AVDCRST_MAG68</strain>
    </source>
</reference>
<feature type="region of interest" description="Disordered" evidence="1">
    <location>
        <begin position="1"/>
        <end position="40"/>
    </location>
</feature>
<evidence type="ECO:0000313" key="2">
    <source>
        <dbReference type="EMBL" id="CAA9317942.1"/>
    </source>
</evidence>
<dbReference type="EMBL" id="CADCTW010000089">
    <property type="protein sequence ID" value="CAA9317942.1"/>
    <property type="molecule type" value="Genomic_DNA"/>
</dbReference>
<feature type="compositionally biased region" description="Basic and acidic residues" evidence="1">
    <location>
        <begin position="1"/>
        <end position="10"/>
    </location>
</feature>
<sequence>MQPGVERTERAGAINRAHTDGSVGIASSPSGLGEEVGRRGPLCRAETEDVPTTRGALLDLPAPHQALSVSLCLRVRPRFR</sequence>
<gene>
    <name evidence="2" type="ORF">AVDCRST_MAG68-2769</name>
</gene>
<proteinExistence type="predicted"/>
<organism evidence="2">
    <name type="scientific">uncultured Gemmatimonadota bacterium</name>
    <dbReference type="NCBI Taxonomy" id="203437"/>
    <lineage>
        <taxon>Bacteria</taxon>
        <taxon>Pseudomonadati</taxon>
        <taxon>Gemmatimonadota</taxon>
        <taxon>environmental samples</taxon>
    </lineage>
</organism>
<accession>A0A6J4KZA3</accession>
<name>A0A6J4KZA3_9BACT</name>
<evidence type="ECO:0000256" key="1">
    <source>
        <dbReference type="SAM" id="MobiDB-lite"/>
    </source>
</evidence>